<feature type="domain" description="Expansin-like EG45" evidence="2">
    <location>
        <begin position="28"/>
        <end position="130"/>
    </location>
</feature>
<reference evidence="4" key="2">
    <citation type="submission" date="2025-08" db="UniProtKB">
        <authorList>
            <consortium name="RefSeq"/>
        </authorList>
    </citation>
    <scope>IDENTIFICATION</scope>
    <source>
        <tissue evidence="4">Seedling</tissue>
    </source>
</reference>
<dbReference type="CDD" id="cd22269">
    <property type="entry name" value="DPBB_EG45-like"/>
    <property type="match status" value="1"/>
</dbReference>
<dbReference type="InterPro" id="IPR007112">
    <property type="entry name" value="Expansin/allergen_DPBB_dom"/>
</dbReference>
<keyword evidence="1" id="KW-0732">Signal</keyword>
<dbReference type="SUPFAM" id="SSF50685">
    <property type="entry name" value="Barwin-like endoglucanases"/>
    <property type="match status" value="1"/>
</dbReference>
<name>A0A6P3ZIL1_ZIZJJ</name>
<gene>
    <name evidence="4" type="primary">LOC107415681</name>
</gene>
<dbReference type="GeneID" id="107415681"/>
<dbReference type="InterPro" id="IPR036908">
    <property type="entry name" value="RlpA-like_sf"/>
</dbReference>
<evidence type="ECO:0000313" key="4">
    <source>
        <dbReference type="RefSeq" id="XP_015879539.2"/>
    </source>
</evidence>
<dbReference type="InterPro" id="IPR009009">
    <property type="entry name" value="RlpA-like_DPBB"/>
</dbReference>
<dbReference type="PANTHER" id="PTHR47295:SF5">
    <property type="entry name" value="EG45-LIKE DOMAIN CONTAINING PROTEIN 2"/>
    <property type="match status" value="1"/>
</dbReference>
<reference evidence="3" key="1">
    <citation type="submission" date="2025-05" db="UniProtKB">
        <authorList>
            <consortium name="RefSeq"/>
        </authorList>
    </citation>
    <scope>NUCLEOTIDE SEQUENCE [LARGE SCALE GENOMIC DNA]</scope>
</reference>
<dbReference type="RefSeq" id="XP_015879539.2">
    <property type="nucleotide sequence ID" value="XM_016024053.4"/>
</dbReference>
<dbReference type="GO" id="GO:0009627">
    <property type="term" value="P:systemic acquired resistance"/>
    <property type="evidence" value="ECO:0007669"/>
    <property type="project" value="InterPro"/>
</dbReference>
<feature type="signal peptide" evidence="1">
    <location>
        <begin position="1"/>
        <end position="25"/>
    </location>
</feature>
<dbReference type="KEGG" id="zju:107415681"/>
<proteinExistence type="predicted"/>
<dbReference type="InterPro" id="IPR044206">
    <property type="entry name" value="EGC1/2"/>
</dbReference>
<dbReference type="Gene3D" id="2.40.40.10">
    <property type="entry name" value="RlpA-like domain"/>
    <property type="match status" value="1"/>
</dbReference>
<evidence type="ECO:0000256" key="1">
    <source>
        <dbReference type="SAM" id="SignalP"/>
    </source>
</evidence>
<dbReference type="AlphaFoldDB" id="A0A6P3ZIL1"/>
<dbReference type="PANTHER" id="PTHR47295">
    <property type="entry name" value="EG45-LIKE DOMAIN CONTAINING PROTEIN 1-RELATED"/>
    <property type="match status" value="1"/>
</dbReference>
<accession>A0A6P3ZIL1</accession>
<sequence length="130" mass="14032">MGIKMWNQMIVVVGMLMCLASAALAEQGTATFYKQPYTPSACFGQQDNGVLIAGASDQIWNARKACTRYRVKCIGGANTAPHPCKDGTSVDVKIVDYCQSCNGTINLSDVAFSKIASLEAGKIRVEYDRI</sequence>
<keyword evidence="3" id="KW-1185">Reference proteome</keyword>
<dbReference type="GO" id="GO:0048046">
    <property type="term" value="C:apoplast"/>
    <property type="evidence" value="ECO:0007669"/>
    <property type="project" value="InterPro"/>
</dbReference>
<organism evidence="3 4">
    <name type="scientific">Ziziphus jujuba</name>
    <name type="common">Chinese jujube</name>
    <name type="synonym">Ziziphus sativa</name>
    <dbReference type="NCBI Taxonomy" id="326968"/>
    <lineage>
        <taxon>Eukaryota</taxon>
        <taxon>Viridiplantae</taxon>
        <taxon>Streptophyta</taxon>
        <taxon>Embryophyta</taxon>
        <taxon>Tracheophyta</taxon>
        <taxon>Spermatophyta</taxon>
        <taxon>Magnoliopsida</taxon>
        <taxon>eudicotyledons</taxon>
        <taxon>Gunneridae</taxon>
        <taxon>Pentapetalae</taxon>
        <taxon>rosids</taxon>
        <taxon>fabids</taxon>
        <taxon>Rosales</taxon>
        <taxon>Rhamnaceae</taxon>
        <taxon>Paliureae</taxon>
        <taxon>Ziziphus</taxon>
    </lineage>
</organism>
<dbReference type="InParanoid" id="A0A6P3ZIL1"/>
<evidence type="ECO:0000313" key="3">
    <source>
        <dbReference type="Proteomes" id="UP001652623"/>
    </source>
</evidence>
<dbReference type="Pfam" id="PF03330">
    <property type="entry name" value="DPBB_1"/>
    <property type="match status" value="1"/>
</dbReference>
<dbReference type="PROSITE" id="PS50842">
    <property type="entry name" value="EXPANSIN_EG45"/>
    <property type="match status" value="1"/>
</dbReference>
<evidence type="ECO:0000259" key="2">
    <source>
        <dbReference type="PROSITE" id="PS50842"/>
    </source>
</evidence>
<protein>
    <submittedName>
        <fullName evidence="4">EG45-like domain containing protein</fullName>
    </submittedName>
</protein>
<feature type="chain" id="PRO_5045155730" evidence="1">
    <location>
        <begin position="26"/>
        <end position="130"/>
    </location>
</feature>
<dbReference type="Proteomes" id="UP001652623">
    <property type="component" value="Chromosome 1"/>
</dbReference>